<organism evidence="2 3">
    <name type="scientific">Martelella mediterranea</name>
    <dbReference type="NCBI Taxonomy" id="293089"/>
    <lineage>
        <taxon>Bacteria</taxon>
        <taxon>Pseudomonadati</taxon>
        <taxon>Pseudomonadota</taxon>
        <taxon>Alphaproteobacteria</taxon>
        <taxon>Hyphomicrobiales</taxon>
        <taxon>Aurantimonadaceae</taxon>
        <taxon>Martelella</taxon>
    </lineage>
</organism>
<name>A0A4R3NT11_9HYPH</name>
<proteinExistence type="predicted"/>
<dbReference type="RefSeq" id="WP_245510976.1">
    <property type="nucleotide sequence ID" value="NZ_SMAR01000008.1"/>
</dbReference>
<comment type="caution">
    <text evidence="2">The sequence shown here is derived from an EMBL/GenBank/DDBJ whole genome shotgun (WGS) entry which is preliminary data.</text>
</comment>
<protein>
    <submittedName>
        <fullName evidence="2">Cholesterol transport system auxiliary component</fullName>
    </submittedName>
</protein>
<dbReference type="AlphaFoldDB" id="A0A4R3NT11"/>
<evidence type="ECO:0000313" key="2">
    <source>
        <dbReference type="EMBL" id="TCT40861.1"/>
    </source>
</evidence>
<reference evidence="2 3" key="1">
    <citation type="submission" date="2019-03" db="EMBL/GenBank/DDBJ databases">
        <title>Freshwater and sediment microbial communities from various areas in North America, analyzing microbe dynamics in response to fracking.</title>
        <authorList>
            <person name="Lamendella R."/>
        </authorList>
    </citation>
    <scope>NUCLEOTIDE SEQUENCE [LARGE SCALE GENOMIC DNA]</scope>
    <source>
        <strain evidence="2 3">175.2</strain>
    </source>
</reference>
<evidence type="ECO:0000259" key="1">
    <source>
        <dbReference type="Pfam" id="PF03886"/>
    </source>
</evidence>
<feature type="domain" description="ABC-type transport auxiliary lipoprotein component" evidence="1">
    <location>
        <begin position="39"/>
        <end position="199"/>
    </location>
</feature>
<accession>A0A4R3NT11</accession>
<dbReference type="InterPro" id="IPR005586">
    <property type="entry name" value="ABC_trans_aux"/>
</dbReference>
<evidence type="ECO:0000313" key="3">
    <source>
        <dbReference type="Proteomes" id="UP000295097"/>
    </source>
</evidence>
<keyword evidence="3" id="KW-1185">Reference proteome</keyword>
<dbReference type="EMBL" id="SMAR01000008">
    <property type="protein sequence ID" value="TCT40861.1"/>
    <property type="molecule type" value="Genomic_DNA"/>
</dbReference>
<dbReference type="Gene3D" id="3.40.50.10610">
    <property type="entry name" value="ABC-type transport auxiliary lipoprotein component"/>
    <property type="match status" value="1"/>
</dbReference>
<dbReference type="SUPFAM" id="SSF159594">
    <property type="entry name" value="XCC0632-like"/>
    <property type="match status" value="1"/>
</dbReference>
<dbReference type="Pfam" id="PF03886">
    <property type="entry name" value="ABC_trans_aux"/>
    <property type="match status" value="1"/>
</dbReference>
<dbReference type="Proteomes" id="UP000295097">
    <property type="component" value="Unassembled WGS sequence"/>
</dbReference>
<gene>
    <name evidence="2" type="ORF">EDC90_10081</name>
</gene>
<sequence length="207" mass="21550">MMGAAIEKAKTKAGPFLVAGLVVATLSGCALRPNNDTFDLTASAGTVSAERVRARNLQILVPKPSALQALDSRNIVVRLGGSEIRYLGQAQWSDQLPSIIQARLVAGLENTGLFGGVGMPGQGLAIDYRVIVEVREFAVDATGPGAANVTLSVKLLNDRTGVVTAQRLFSTSVAVNASSSNGVLVSALDRAFADAQTEIVAWISSEI</sequence>